<keyword evidence="2" id="KW-0378">Hydrolase</keyword>
<gene>
    <name evidence="2" type="ORF">SAMN05216544_2011</name>
</gene>
<protein>
    <submittedName>
        <fullName evidence="2">HNH endonuclease</fullName>
    </submittedName>
</protein>
<sequence length="77" mass="8786">MDNTDFFEDMSCCGHNGMEVKWSDTCGICGKKLVGTDRVVDYIVFPEDGGSKSIDNQFYICRDCKYKRQDKGTKVKK</sequence>
<feature type="domain" description="HNH" evidence="1">
    <location>
        <begin position="26"/>
        <end position="64"/>
    </location>
</feature>
<evidence type="ECO:0000313" key="3">
    <source>
        <dbReference type="Proteomes" id="UP000187651"/>
    </source>
</evidence>
<dbReference type="RefSeq" id="WP_074522025.1">
    <property type="nucleotide sequence ID" value="NZ_FNHZ01000007.1"/>
</dbReference>
<evidence type="ECO:0000259" key="1">
    <source>
        <dbReference type="Pfam" id="PF01844"/>
    </source>
</evidence>
<dbReference type="GO" id="GO:0003676">
    <property type="term" value="F:nucleic acid binding"/>
    <property type="evidence" value="ECO:0007669"/>
    <property type="project" value="InterPro"/>
</dbReference>
<reference evidence="3" key="1">
    <citation type="submission" date="2016-10" db="EMBL/GenBank/DDBJ databases">
        <authorList>
            <person name="Varghese N."/>
            <person name="Submissions S."/>
        </authorList>
    </citation>
    <scope>NUCLEOTIDE SEQUENCE [LARGE SCALE GENOMIC DNA]</scope>
    <source>
        <strain evidence="3">M83</strain>
    </source>
</reference>
<dbReference type="Pfam" id="PF01844">
    <property type="entry name" value="HNH"/>
    <property type="match status" value="1"/>
</dbReference>
<keyword evidence="2" id="KW-0540">Nuclease</keyword>
<keyword evidence="2" id="KW-0255">Endonuclease</keyword>
<dbReference type="Proteomes" id="UP000187651">
    <property type="component" value="Unassembled WGS sequence"/>
</dbReference>
<dbReference type="EMBL" id="FNHZ01000007">
    <property type="protein sequence ID" value="SDN15923.1"/>
    <property type="molecule type" value="Genomic_DNA"/>
</dbReference>
<evidence type="ECO:0000313" key="2">
    <source>
        <dbReference type="EMBL" id="SDN15923.1"/>
    </source>
</evidence>
<name>A0A1G9Z5S5_9FIRM</name>
<accession>A0A1G9Z5S5</accession>
<proteinExistence type="predicted"/>
<dbReference type="AlphaFoldDB" id="A0A1G9Z5S5"/>
<dbReference type="InterPro" id="IPR002711">
    <property type="entry name" value="HNH"/>
</dbReference>
<dbReference type="GO" id="GO:0004519">
    <property type="term" value="F:endonuclease activity"/>
    <property type="evidence" value="ECO:0007669"/>
    <property type="project" value="UniProtKB-KW"/>
</dbReference>
<dbReference type="GO" id="GO:0008270">
    <property type="term" value="F:zinc ion binding"/>
    <property type="evidence" value="ECO:0007669"/>
    <property type="project" value="InterPro"/>
</dbReference>
<dbReference type="Gene3D" id="1.10.30.50">
    <property type="match status" value="1"/>
</dbReference>
<organism evidence="2 3">
    <name type="scientific">Lachnospira pectinoschiza</name>
    <dbReference type="NCBI Taxonomy" id="28052"/>
    <lineage>
        <taxon>Bacteria</taxon>
        <taxon>Bacillati</taxon>
        <taxon>Bacillota</taxon>
        <taxon>Clostridia</taxon>
        <taxon>Lachnospirales</taxon>
        <taxon>Lachnospiraceae</taxon>
        <taxon>Lachnospira</taxon>
    </lineage>
</organism>
<keyword evidence="3" id="KW-1185">Reference proteome</keyword>